<organism evidence="9 10">
    <name type="scientific">Candidatus Rhabdochlamydia oedothoracis</name>
    <dbReference type="NCBI Taxonomy" id="2720720"/>
    <lineage>
        <taxon>Bacteria</taxon>
        <taxon>Pseudomonadati</taxon>
        <taxon>Chlamydiota</taxon>
        <taxon>Chlamydiia</taxon>
        <taxon>Parachlamydiales</taxon>
        <taxon>Candidatus Rhabdochlamydiaceae</taxon>
        <taxon>Candidatus Rhabdochlamydia</taxon>
    </lineage>
</organism>
<keyword evidence="9" id="KW-0645">Protease</keyword>
<dbReference type="Pfam" id="PF01694">
    <property type="entry name" value="Rhomboid"/>
    <property type="match status" value="1"/>
</dbReference>
<dbReference type="InterPro" id="IPR050925">
    <property type="entry name" value="Rhomboid_protease_S54"/>
</dbReference>
<protein>
    <submittedName>
        <fullName evidence="9">Rhomboid protease GlpG</fullName>
        <ecNumber evidence="9">3.4.21.105</ecNumber>
    </submittedName>
</protein>
<dbReference type="Gene3D" id="3.30.70.2350">
    <property type="match status" value="1"/>
</dbReference>
<proteinExistence type="inferred from homology"/>
<evidence type="ECO:0000256" key="6">
    <source>
        <dbReference type="ARBA" id="ARBA00023136"/>
    </source>
</evidence>
<evidence type="ECO:0000313" key="10">
    <source>
        <dbReference type="Proteomes" id="UP000826014"/>
    </source>
</evidence>
<feature type="transmembrane region" description="Helical" evidence="7">
    <location>
        <begin position="257"/>
        <end position="274"/>
    </location>
</feature>
<feature type="transmembrane region" description="Helical" evidence="7">
    <location>
        <begin position="312"/>
        <end position="333"/>
    </location>
</feature>
<feature type="transmembrane region" description="Helical" evidence="7">
    <location>
        <begin position="280"/>
        <end position="296"/>
    </location>
</feature>
<keyword evidence="10" id="KW-1185">Reference proteome</keyword>
<dbReference type="GO" id="GO:0006508">
    <property type="term" value="P:proteolysis"/>
    <property type="evidence" value="ECO:0007669"/>
    <property type="project" value="UniProtKB-KW"/>
</dbReference>
<keyword evidence="3 7" id="KW-0812">Transmembrane</keyword>
<accession>A0ABX8UZH0</accession>
<dbReference type="EMBL" id="CP075587">
    <property type="protein sequence ID" value="QYF48334.1"/>
    <property type="molecule type" value="Genomic_DNA"/>
</dbReference>
<feature type="transmembrane region" description="Helical" evidence="7">
    <location>
        <begin position="98"/>
        <end position="115"/>
    </location>
</feature>
<name>A0ABX8UZH0_9BACT</name>
<dbReference type="InterPro" id="IPR035952">
    <property type="entry name" value="Rhomboid-like_sf"/>
</dbReference>
<evidence type="ECO:0000256" key="5">
    <source>
        <dbReference type="ARBA" id="ARBA00022989"/>
    </source>
</evidence>
<dbReference type="InterPro" id="IPR022764">
    <property type="entry name" value="Peptidase_S54_rhomboid_dom"/>
</dbReference>
<dbReference type="RefSeq" id="WP_215217232.1">
    <property type="nucleotide sequence ID" value="NZ_CP075587.1"/>
</dbReference>
<sequence>MRLIGLFDTEQKALSFHSFLLQKGIQSSYEPDNPSAEKPFYRIWIQREEDFKEASELFLQFNQNPNDSLFQIQEEPKKEELIEPSVVQIQTSRKWRGITPLLIFICCFLFLWNSFQESQIMKNKGALALQVSLTPLMQKLLFDYPKAFKELNQFVQEHPMKTFQGVDELPLETQLELKKIEAIPSWKGVLQLFPTIQKEGLQAISKVPMFEKIRQGQVWRLITPIFLHRDFLHILFNMAWLFLFGKQLDLKIGKKKMLVLVLLIAIASNVAQYIMSGPYFIGISGVVVGMGGFIWVRQKKAPWEGYSVQKSALLLLFFFVAAMVVLDGVIWGIRLFYHLAPTLQIANTAHVVGGLTGAFLGCLSWFKKGLA</sequence>
<evidence type="ECO:0000256" key="4">
    <source>
        <dbReference type="ARBA" id="ARBA00022801"/>
    </source>
</evidence>
<evidence type="ECO:0000256" key="7">
    <source>
        <dbReference type="SAM" id="Phobius"/>
    </source>
</evidence>
<dbReference type="GO" id="GO:0008233">
    <property type="term" value="F:peptidase activity"/>
    <property type="evidence" value="ECO:0007669"/>
    <property type="project" value="UniProtKB-KW"/>
</dbReference>
<feature type="transmembrane region" description="Helical" evidence="7">
    <location>
        <begin position="345"/>
        <end position="366"/>
    </location>
</feature>
<comment type="similarity">
    <text evidence="2">Belongs to the peptidase S54 family.</text>
</comment>
<evidence type="ECO:0000256" key="3">
    <source>
        <dbReference type="ARBA" id="ARBA00022692"/>
    </source>
</evidence>
<evidence type="ECO:0000256" key="1">
    <source>
        <dbReference type="ARBA" id="ARBA00004141"/>
    </source>
</evidence>
<dbReference type="Proteomes" id="UP000826014">
    <property type="component" value="Chromosome"/>
</dbReference>
<dbReference type="InterPro" id="IPR038236">
    <property type="entry name" value="GlpG_N_sf"/>
</dbReference>
<dbReference type="SUPFAM" id="SSF144091">
    <property type="entry name" value="Rhomboid-like"/>
    <property type="match status" value="1"/>
</dbReference>
<dbReference type="PANTHER" id="PTHR43731">
    <property type="entry name" value="RHOMBOID PROTEASE"/>
    <property type="match status" value="1"/>
</dbReference>
<keyword evidence="4 9" id="KW-0378">Hydrolase</keyword>
<dbReference type="PANTHER" id="PTHR43731:SF14">
    <property type="entry name" value="PRESENILIN-ASSOCIATED RHOMBOID-LIKE PROTEIN, MITOCHONDRIAL"/>
    <property type="match status" value="1"/>
</dbReference>
<dbReference type="EC" id="3.4.21.105" evidence="9"/>
<gene>
    <name evidence="9" type="ORF">RHABOEDO_000469</name>
</gene>
<keyword evidence="6 7" id="KW-0472">Membrane</keyword>
<keyword evidence="5 7" id="KW-1133">Transmembrane helix</keyword>
<reference evidence="9 10" key="1">
    <citation type="journal article" date="2022" name="bioRxiv">
        <title>Ecology and evolution of chlamydial symbionts of arthropods.</title>
        <authorList>
            <person name="Halter T."/>
            <person name="Koestlbacher S."/>
            <person name="Collingro A."/>
            <person name="Sixt B.S."/>
            <person name="Toenshoff E.R."/>
            <person name="Hendrickx F."/>
            <person name="Kostanjsek R."/>
            <person name="Horn M."/>
        </authorList>
    </citation>
    <scope>NUCLEOTIDE SEQUENCE [LARGE SCALE GENOMIC DNA]</scope>
    <source>
        <strain evidence="9">W744xW776</strain>
    </source>
</reference>
<evidence type="ECO:0000259" key="8">
    <source>
        <dbReference type="Pfam" id="PF01694"/>
    </source>
</evidence>
<feature type="domain" description="Peptidase S54 rhomboid" evidence="8">
    <location>
        <begin position="215"/>
        <end position="363"/>
    </location>
</feature>
<comment type="subcellular location">
    <subcellularLocation>
        <location evidence="1">Membrane</location>
        <topology evidence="1">Multi-pass membrane protein</topology>
    </subcellularLocation>
</comment>
<evidence type="ECO:0000313" key="9">
    <source>
        <dbReference type="EMBL" id="QYF48334.1"/>
    </source>
</evidence>
<dbReference type="Gene3D" id="1.20.1540.10">
    <property type="entry name" value="Rhomboid-like"/>
    <property type="match status" value="1"/>
</dbReference>
<evidence type="ECO:0000256" key="2">
    <source>
        <dbReference type="ARBA" id="ARBA00009045"/>
    </source>
</evidence>